<dbReference type="Gene3D" id="3.90.550.10">
    <property type="entry name" value="Spore Coat Polysaccharide Biosynthesis Protein SpsA, Chain A"/>
    <property type="match status" value="1"/>
</dbReference>
<gene>
    <name evidence="10" type="ordered locus">Ppha_2281</name>
</gene>
<name>B4SE57_PELPB</name>
<keyword evidence="2" id="KW-0328">Glycosyltransferase</keyword>
<dbReference type="InterPro" id="IPR050256">
    <property type="entry name" value="Glycosyltransferase_2"/>
</dbReference>
<dbReference type="STRING" id="324925.Ppha_2281"/>
<keyword evidence="11" id="KW-1185">Reference proteome</keyword>
<dbReference type="CAZy" id="GT2">
    <property type="family name" value="Glycosyltransferase Family 2"/>
</dbReference>
<sequence length="337" mass="37735">MSIIHFHLISLSVIVPLFNERESLPELVGQLYAALGENEMRTLFPAPFGFEIILVDDGSTDDSCALIGSMIAERPELRLISFQRNFGKTAALSAGFMAATGDYVCTIDADLQDDPFAIKEMIKKVQEGYDLVSGWKQQRKDPLSKTIPSKLFNTVTRLFTGITIHDFNCGLKVYRKEVTRRLELHGDMHRYIPVLAKWMGFRIAELPVSHRARKFGTTKYGSSRFFSGLFDFLSVLFITRYLRRPMHFFGMAGLISFFSGFIISLYITLDKILLNKPVSNRPILFLGILLLILGVQLFSTGLLGEMLSTSSSRGSSFAVRETLNLTAGQAKKFGAAD</sequence>
<keyword evidence="4 8" id="KW-0812">Transmembrane</keyword>
<evidence type="ECO:0000259" key="9">
    <source>
        <dbReference type="Pfam" id="PF00535"/>
    </source>
</evidence>
<keyword evidence="6 8" id="KW-1133">Transmembrane helix</keyword>
<dbReference type="PANTHER" id="PTHR48090:SF3">
    <property type="entry name" value="UNDECAPRENYL-PHOSPHATE 4-DEOXY-4-FORMAMIDO-L-ARABINOSE TRANSFERASE"/>
    <property type="match status" value="1"/>
</dbReference>
<evidence type="ECO:0000313" key="10">
    <source>
        <dbReference type="EMBL" id="ACF44476.1"/>
    </source>
</evidence>
<dbReference type="KEGG" id="pph:Ppha_2281"/>
<dbReference type="GO" id="GO:0005886">
    <property type="term" value="C:plasma membrane"/>
    <property type="evidence" value="ECO:0007669"/>
    <property type="project" value="TreeGrafter"/>
</dbReference>
<feature type="transmembrane region" description="Helical" evidence="8">
    <location>
        <begin position="249"/>
        <end position="269"/>
    </location>
</feature>
<dbReference type="PANTHER" id="PTHR48090">
    <property type="entry name" value="UNDECAPRENYL-PHOSPHATE 4-DEOXY-4-FORMAMIDO-L-ARABINOSE TRANSFERASE-RELATED"/>
    <property type="match status" value="1"/>
</dbReference>
<organism evidence="10 11">
    <name type="scientific">Pelodictyon phaeoclathratiforme (strain DSM 5477 / BU-1)</name>
    <dbReference type="NCBI Taxonomy" id="324925"/>
    <lineage>
        <taxon>Bacteria</taxon>
        <taxon>Pseudomonadati</taxon>
        <taxon>Chlorobiota</taxon>
        <taxon>Chlorobiia</taxon>
        <taxon>Chlorobiales</taxon>
        <taxon>Chlorobiaceae</taxon>
        <taxon>Chlorobium/Pelodictyon group</taxon>
        <taxon>Pelodictyon</taxon>
    </lineage>
</organism>
<dbReference type="CDD" id="cd04187">
    <property type="entry name" value="DPM1_like_bac"/>
    <property type="match status" value="1"/>
</dbReference>
<dbReference type="InterPro" id="IPR001173">
    <property type="entry name" value="Glyco_trans_2-like"/>
</dbReference>
<keyword evidence="5" id="KW-0448">Lipopolysaccharide biosynthesis</keyword>
<evidence type="ECO:0000256" key="2">
    <source>
        <dbReference type="ARBA" id="ARBA00022676"/>
    </source>
</evidence>
<feature type="domain" description="Glycosyltransferase 2-like" evidence="9">
    <location>
        <begin position="12"/>
        <end position="181"/>
    </location>
</feature>
<dbReference type="InterPro" id="IPR029044">
    <property type="entry name" value="Nucleotide-diphossugar_trans"/>
</dbReference>
<evidence type="ECO:0000256" key="7">
    <source>
        <dbReference type="ARBA" id="ARBA00023136"/>
    </source>
</evidence>
<dbReference type="eggNOG" id="COG0463">
    <property type="taxonomic scope" value="Bacteria"/>
</dbReference>
<evidence type="ECO:0000256" key="8">
    <source>
        <dbReference type="SAM" id="Phobius"/>
    </source>
</evidence>
<reference evidence="10 11" key="1">
    <citation type="submission" date="2008-06" db="EMBL/GenBank/DDBJ databases">
        <title>Complete sequence of Pelodictyon phaeoclathratiforme BU-1.</title>
        <authorList>
            <consortium name="US DOE Joint Genome Institute"/>
            <person name="Lucas S."/>
            <person name="Copeland A."/>
            <person name="Lapidus A."/>
            <person name="Glavina del Rio T."/>
            <person name="Dalin E."/>
            <person name="Tice H."/>
            <person name="Bruce D."/>
            <person name="Goodwin L."/>
            <person name="Pitluck S."/>
            <person name="Schmutz J."/>
            <person name="Larimer F."/>
            <person name="Land M."/>
            <person name="Hauser L."/>
            <person name="Kyrpides N."/>
            <person name="Mikhailova N."/>
            <person name="Liu Z."/>
            <person name="Li T."/>
            <person name="Zhao F."/>
            <person name="Overmann J."/>
            <person name="Bryant D.A."/>
            <person name="Richardson P."/>
        </authorList>
    </citation>
    <scope>NUCLEOTIDE SEQUENCE [LARGE SCALE GENOMIC DNA]</scope>
    <source>
        <strain evidence="11">DSM 5477 / BU-1</strain>
    </source>
</reference>
<dbReference type="EMBL" id="CP001110">
    <property type="protein sequence ID" value="ACF44476.1"/>
    <property type="molecule type" value="Genomic_DNA"/>
</dbReference>
<accession>B4SE57</accession>
<dbReference type="Proteomes" id="UP000002724">
    <property type="component" value="Chromosome"/>
</dbReference>
<dbReference type="HOGENOM" id="CLU_033536_0_0_10"/>
<proteinExistence type="predicted"/>
<dbReference type="SUPFAM" id="SSF53448">
    <property type="entry name" value="Nucleotide-diphospho-sugar transferases"/>
    <property type="match status" value="1"/>
</dbReference>
<keyword evidence="7 8" id="KW-0472">Membrane</keyword>
<evidence type="ECO:0000256" key="1">
    <source>
        <dbReference type="ARBA" id="ARBA00022475"/>
    </source>
</evidence>
<dbReference type="GO" id="GO:0009103">
    <property type="term" value="P:lipopolysaccharide biosynthetic process"/>
    <property type="evidence" value="ECO:0007669"/>
    <property type="project" value="UniProtKB-KW"/>
</dbReference>
<dbReference type="AlphaFoldDB" id="B4SE57"/>
<feature type="transmembrane region" description="Helical" evidence="8">
    <location>
        <begin position="281"/>
        <end position="303"/>
    </location>
</feature>
<dbReference type="Pfam" id="PF00535">
    <property type="entry name" value="Glycos_transf_2"/>
    <property type="match status" value="1"/>
</dbReference>
<evidence type="ECO:0000256" key="3">
    <source>
        <dbReference type="ARBA" id="ARBA00022679"/>
    </source>
</evidence>
<evidence type="ECO:0000313" key="11">
    <source>
        <dbReference type="Proteomes" id="UP000002724"/>
    </source>
</evidence>
<evidence type="ECO:0000256" key="5">
    <source>
        <dbReference type="ARBA" id="ARBA00022985"/>
    </source>
</evidence>
<keyword evidence="3 10" id="KW-0808">Transferase</keyword>
<dbReference type="GO" id="GO:0099621">
    <property type="term" value="F:undecaprenyl-phosphate 4-deoxy-4-formamido-L-arabinose transferase activity"/>
    <property type="evidence" value="ECO:0007669"/>
    <property type="project" value="TreeGrafter"/>
</dbReference>
<protein>
    <submittedName>
        <fullName evidence="10">Glycosyl transferase family 2</fullName>
    </submittedName>
</protein>
<evidence type="ECO:0000256" key="6">
    <source>
        <dbReference type="ARBA" id="ARBA00022989"/>
    </source>
</evidence>
<keyword evidence="1" id="KW-1003">Cell membrane</keyword>
<evidence type="ECO:0000256" key="4">
    <source>
        <dbReference type="ARBA" id="ARBA00022692"/>
    </source>
</evidence>